<dbReference type="EMBL" id="BAABGX010000002">
    <property type="protein sequence ID" value="GAA4311531.1"/>
    <property type="molecule type" value="Genomic_DNA"/>
</dbReference>
<dbReference type="PROSITE" id="PS50005">
    <property type="entry name" value="TPR"/>
    <property type="match status" value="1"/>
</dbReference>
<evidence type="ECO:0000256" key="3">
    <source>
        <dbReference type="PROSITE-ProRule" id="PRU00339"/>
    </source>
</evidence>
<accession>A0ABP8FUZ6</accession>
<dbReference type="Pfam" id="PF14559">
    <property type="entry name" value="TPR_19"/>
    <property type="match status" value="1"/>
</dbReference>
<keyword evidence="2 3" id="KW-0802">TPR repeat</keyword>
<comment type="caution">
    <text evidence="5">The sequence shown here is derived from an EMBL/GenBank/DDBJ whole genome shotgun (WGS) entry which is preliminary data.</text>
</comment>
<feature type="repeat" description="TPR" evidence="3">
    <location>
        <begin position="215"/>
        <end position="248"/>
    </location>
</feature>
<evidence type="ECO:0000313" key="5">
    <source>
        <dbReference type="EMBL" id="GAA4311531.1"/>
    </source>
</evidence>
<name>A0ABP8FUZ6_9BACT</name>
<organism evidence="5 6">
    <name type="scientific">Nibribacter koreensis</name>
    <dbReference type="NCBI Taxonomy" id="1084519"/>
    <lineage>
        <taxon>Bacteria</taxon>
        <taxon>Pseudomonadati</taxon>
        <taxon>Bacteroidota</taxon>
        <taxon>Cytophagia</taxon>
        <taxon>Cytophagales</taxon>
        <taxon>Hymenobacteraceae</taxon>
        <taxon>Nibribacter</taxon>
    </lineage>
</organism>
<dbReference type="PANTHER" id="PTHR44186">
    <property type="match status" value="1"/>
</dbReference>
<evidence type="ECO:0000313" key="6">
    <source>
        <dbReference type="Proteomes" id="UP001501844"/>
    </source>
</evidence>
<dbReference type="Pfam" id="PF13174">
    <property type="entry name" value="TPR_6"/>
    <property type="match status" value="1"/>
</dbReference>
<evidence type="ECO:0008006" key="7">
    <source>
        <dbReference type="Google" id="ProtNLM"/>
    </source>
</evidence>
<dbReference type="InterPro" id="IPR019734">
    <property type="entry name" value="TPR_rpt"/>
</dbReference>
<reference evidence="6" key="1">
    <citation type="journal article" date="2019" name="Int. J. Syst. Evol. Microbiol.">
        <title>The Global Catalogue of Microorganisms (GCM) 10K type strain sequencing project: providing services to taxonomists for standard genome sequencing and annotation.</title>
        <authorList>
            <consortium name="The Broad Institute Genomics Platform"/>
            <consortium name="The Broad Institute Genome Sequencing Center for Infectious Disease"/>
            <person name="Wu L."/>
            <person name="Ma J."/>
        </authorList>
    </citation>
    <scope>NUCLEOTIDE SEQUENCE [LARGE SCALE GENOMIC DNA]</scope>
    <source>
        <strain evidence="6">JCM 17917</strain>
    </source>
</reference>
<dbReference type="SMART" id="SM00028">
    <property type="entry name" value="TPR"/>
    <property type="match status" value="5"/>
</dbReference>
<sequence length="299" mass="32676">MSKGRLALILSAVVLVVVLALLPKVIINKDKKGTFAADGTAAPVAQQDHDPNHEGHEDHAEEAPAAMPGNPQEAHAAATPAQLKELAELRTKYNGESNNLAKAQLATQLGEKFAKISKYDSAGYFYEQAALARPGEKSYQKAADQYFEAFSFAATQERSQALGLKARELYEKVLKNNPSNLDAKTNTAMTYIASDNPMKGVTLLREVIATDPKNEKALFNLGVLSMQSNQYDKAVERFRELTMVNPSHIDGNFYLGVSLAETKQKAEAQKAFARVKELSKDPEVLASVDSYLQKMNSAQ</sequence>
<dbReference type="SUPFAM" id="SSF48452">
    <property type="entry name" value="TPR-like"/>
    <property type="match status" value="1"/>
</dbReference>
<evidence type="ECO:0000256" key="2">
    <source>
        <dbReference type="ARBA" id="ARBA00022803"/>
    </source>
</evidence>
<dbReference type="InterPro" id="IPR011990">
    <property type="entry name" value="TPR-like_helical_dom_sf"/>
</dbReference>
<dbReference type="Proteomes" id="UP001501844">
    <property type="component" value="Unassembled WGS sequence"/>
</dbReference>
<dbReference type="RefSeq" id="WP_345167908.1">
    <property type="nucleotide sequence ID" value="NZ_BAABGX010000002.1"/>
</dbReference>
<protein>
    <recommendedName>
        <fullName evidence="7">Tetratricopeptide repeat-containing protein</fullName>
    </recommendedName>
</protein>
<proteinExistence type="predicted"/>
<evidence type="ECO:0000256" key="1">
    <source>
        <dbReference type="ARBA" id="ARBA00022737"/>
    </source>
</evidence>
<feature type="compositionally biased region" description="Basic and acidic residues" evidence="4">
    <location>
        <begin position="47"/>
        <end position="62"/>
    </location>
</feature>
<evidence type="ECO:0000256" key="4">
    <source>
        <dbReference type="SAM" id="MobiDB-lite"/>
    </source>
</evidence>
<gene>
    <name evidence="5" type="ORF">GCM10023183_30310</name>
</gene>
<dbReference type="Gene3D" id="1.25.40.10">
    <property type="entry name" value="Tetratricopeptide repeat domain"/>
    <property type="match status" value="1"/>
</dbReference>
<keyword evidence="6" id="KW-1185">Reference proteome</keyword>
<dbReference type="PANTHER" id="PTHR44186:SF1">
    <property type="entry name" value="BARDET-BIEDL SYNDROME 4 PROTEIN"/>
    <property type="match status" value="1"/>
</dbReference>
<keyword evidence="1" id="KW-0677">Repeat</keyword>
<feature type="region of interest" description="Disordered" evidence="4">
    <location>
        <begin position="38"/>
        <end position="80"/>
    </location>
</feature>